<dbReference type="EMBL" id="VTPC01090567">
    <property type="protein sequence ID" value="KAF2883042.1"/>
    <property type="molecule type" value="Genomic_DNA"/>
</dbReference>
<reference evidence="2" key="1">
    <citation type="submission" date="2019-08" db="EMBL/GenBank/DDBJ databases">
        <title>The genome of the North American firefly Photinus pyralis.</title>
        <authorList>
            <consortium name="Photinus pyralis genome working group"/>
            <person name="Fallon T.R."/>
            <person name="Sander Lower S.E."/>
            <person name="Weng J.-K."/>
        </authorList>
    </citation>
    <scope>NUCLEOTIDE SEQUENCE</scope>
    <source>
        <strain evidence="2">TRF0915ILg1</strain>
        <tissue evidence="2">Whole body</tissue>
    </source>
</reference>
<dbReference type="SUPFAM" id="SSF51366">
    <property type="entry name" value="Ribulose-phoshate binding barrel"/>
    <property type="match status" value="1"/>
</dbReference>
<dbReference type="OrthoDB" id="10045006at2759"/>
<dbReference type="PIRSF" id="PIRSF005956">
    <property type="entry name" value="BtpA"/>
    <property type="match status" value="1"/>
</dbReference>
<gene>
    <name evidence="2" type="ORF">ILUMI_23119</name>
</gene>
<dbReference type="PANTHER" id="PTHR21381">
    <property type="entry name" value="ZGC:162297"/>
    <property type="match status" value="1"/>
</dbReference>
<evidence type="ECO:0008006" key="4">
    <source>
        <dbReference type="Google" id="ProtNLM"/>
    </source>
</evidence>
<dbReference type="Pfam" id="PF03437">
    <property type="entry name" value="BtpA"/>
    <property type="match status" value="1"/>
</dbReference>
<dbReference type="AlphaFoldDB" id="A0A8K0CF81"/>
<evidence type="ECO:0000313" key="3">
    <source>
        <dbReference type="Proteomes" id="UP000801492"/>
    </source>
</evidence>
<protein>
    <recommendedName>
        <fullName evidence="4">BtpA family membrane complex biogenesis protein</fullName>
    </recommendedName>
</protein>
<comment type="similarity">
    <text evidence="1">Belongs to the BtpA family.</text>
</comment>
<sequence>MVHAAAFPGAPCYGGSIQKIISKACKETEIYLNNQVDGILVENMHDIPYIQSKHFGPETTAIMTRICTEIGKIVPENVPCGIQILTGGNREALAVAKACNFNFIRSEGFVFSHIGDEGLINADAGLILRYRKNIDAEDILIFTDIKKKHSSHSITSDISLIETAKAAEYFLSDGIILTGTSTGSPADMQELNDLKNNSGLPIIIGSGVTCNNVKDYLDAEAFIIGSHFKNNGFWKNDVSHERVKSFMNVLKEIRH</sequence>
<accession>A0A8K0CF81</accession>
<dbReference type="NCBIfam" id="TIGR00259">
    <property type="entry name" value="thylakoid_BtpA"/>
    <property type="match status" value="1"/>
</dbReference>
<keyword evidence="3" id="KW-1185">Reference proteome</keyword>
<dbReference type="InterPro" id="IPR005137">
    <property type="entry name" value="BtpA"/>
</dbReference>
<proteinExistence type="inferred from homology"/>
<dbReference type="Proteomes" id="UP000801492">
    <property type="component" value="Unassembled WGS sequence"/>
</dbReference>
<comment type="caution">
    <text evidence="2">The sequence shown here is derived from an EMBL/GenBank/DDBJ whole genome shotgun (WGS) entry which is preliminary data.</text>
</comment>
<name>A0A8K0CF81_IGNLU</name>
<organism evidence="2 3">
    <name type="scientific">Ignelater luminosus</name>
    <name type="common">Cucubano</name>
    <name type="synonym">Pyrophorus luminosus</name>
    <dbReference type="NCBI Taxonomy" id="2038154"/>
    <lineage>
        <taxon>Eukaryota</taxon>
        <taxon>Metazoa</taxon>
        <taxon>Ecdysozoa</taxon>
        <taxon>Arthropoda</taxon>
        <taxon>Hexapoda</taxon>
        <taxon>Insecta</taxon>
        <taxon>Pterygota</taxon>
        <taxon>Neoptera</taxon>
        <taxon>Endopterygota</taxon>
        <taxon>Coleoptera</taxon>
        <taxon>Polyphaga</taxon>
        <taxon>Elateriformia</taxon>
        <taxon>Elateroidea</taxon>
        <taxon>Elateridae</taxon>
        <taxon>Agrypninae</taxon>
        <taxon>Pyrophorini</taxon>
        <taxon>Ignelater</taxon>
    </lineage>
</organism>
<dbReference type="PANTHER" id="PTHR21381:SF3">
    <property type="entry name" value="SGC REGION PROTEIN SGCQ-RELATED"/>
    <property type="match status" value="1"/>
</dbReference>
<evidence type="ECO:0000313" key="2">
    <source>
        <dbReference type="EMBL" id="KAF2883042.1"/>
    </source>
</evidence>
<dbReference type="InterPro" id="IPR011060">
    <property type="entry name" value="RibuloseP-bd_barrel"/>
</dbReference>
<evidence type="ECO:0000256" key="1">
    <source>
        <dbReference type="ARBA" id="ARBA00006007"/>
    </source>
</evidence>